<comment type="subcellular location">
    <subcellularLocation>
        <location evidence="1">Cell membrane</location>
        <topology evidence="1">Multi-pass membrane protein</topology>
    </subcellularLocation>
</comment>
<organism evidence="9 10">
    <name type="scientific">Cognatiluteimonas weifangensis</name>
    <dbReference type="NCBI Taxonomy" id="2303539"/>
    <lineage>
        <taxon>Bacteria</taxon>
        <taxon>Pseudomonadati</taxon>
        <taxon>Pseudomonadota</taxon>
        <taxon>Gammaproteobacteria</taxon>
        <taxon>Lysobacterales</taxon>
        <taxon>Lysobacteraceae</taxon>
        <taxon>Cognatiluteimonas</taxon>
    </lineage>
</organism>
<keyword evidence="4 8" id="KW-0812">Transmembrane</keyword>
<feature type="binding site" evidence="7">
    <location>
        <position position="216"/>
    </location>
    <ligand>
        <name>Mg(2+)</name>
        <dbReference type="ChEBI" id="CHEBI:18420"/>
    </ligand>
</feature>
<feature type="transmembrane region" description="Helical" evidence="8">
    <location>
        <begin position="89"/>
        <end position="108"/>
    </location>
</feature>
<feature type="transmembrane region" description="Helical" evidence="8">
    <location>
        <begin position="166"/>
        <end position="182"/>
    </location>
</feature>
<keyword evidence="7" id="KW-0460">Magnesium</keyword>
<dbReference type="OrthoDB" id="9783652at2"/>
<sequence length="348" mass="35545">MGHGQAAAQLRGGVSVPGAGLPGWLALHCAVGLIGTWLARGYALQHALIDQPGARRSHAVPTPRGGGIAIVAALLLALAWLALADPQHAPLHAAIGAGLSLVAGIGWLDDHRPLSPWLRLAMHAMAAALLAGAIFAAGGGALVAAGAFMLALVLVNVWNFMDGIDGLAASQAALAAVAYALLAGNGPVFWLGLALAAACAGFLPYNLPRARIFLGDVGSGAIGFALAALVSMLLLGVEGRRAPLLLLPLCAFAVDAALTLGARMLRGERWWLPHTQHAYQRWARSRGGHAGVTAGYAGWTFAAGAIMLAASSQPTVVIMASVGGVYLAACVAWWRLQGMAGRTMEDKG</sequence>
<dbReference type="GO" id="GO:0005886">
    <property type="term" value="C:plasma membrane"/>
    <property type="evidence" value="ECO:0007669"/>
    <property type="project" value="UniProtKB-SubCell"/>
</dbReference>
<comment type="cofactor">
    <cofactor evidence="7">
        <name>Mg(2+)</name>
        <dbReference type="ChEBI" id="CHEBI:18420"/>
    </cofactor>
</comment>
<proteinExistence type="predicted"/>
<dbReference type="InterPro" id="IPR000715">
    <property type="entry name" value="Glycosyl_transferase_4"/>
</dbReference>
<keyword evidence="7" id="KW-0479">Metal-binding</keyword>
<keyword evidence="5 8" id="KW-1133">Transmembrane helix</keyword>
<dbReference type="GO" id="GO:0016780">
    <property type="term" value="F:phosphotransferase activity, for other substituted phosphate groups"/>
    <property type="evidence" value="ECO:0007669"/>
    <property type="project" value="InterPro"/>
</dbReference>
<evidence type="ECO:0000313" key="10">
    <source>
        <dbReference type="Proteomes" id="UP000262917"/>
    </source>
</evidence>
<feature type="transmembrane region" description="Helical" evidence="8">
    <location>
        <begin position="65"/>
        <end position="83"/>
    </location>
</feature>
<keyword evidence="6 8" id="KW-0472">Membrane</keyword>
<feature type="transmembrane region" description="Helical" evidence="8">
    <location>
        <begin position="316"/>
        <end position="334"/>
    </location>
</feature>
<evidence type="ECO:0000256" key="2">
    <source>
        <dbReference type="ARBA" id="ARBA00022475"/>
    </source>
</evidence>
<dbReference type="AlphaFoldDB" id="A0A372DNK1"/>
<feature type="transmembrane region" description="Helical" evidence="8">
    <location>
        <begin position="243"/>
        <end position="262"/>
    </location>
</feature>
<evidence type="ECO:0000256" key="1">
    <source>
        <dbReference type="ARBA" id="ARBA00004651"/>
    </source>
</evidence>
<feature type="binding site" evidence="7">
    <location>
        <position position="159"/>
    </location>
    <ligand>
        <name>Mg(2+)</name>
        <dbReference type="ChEBI" id="CHEBI:18420"/>
    </ligand>
</feature>
<dbReference type="Pfam" id="PF00953">
    <property type="entry name" value="Glycos_transf_4"/>
    <property type="match status" value="1"/>
</dbReference>
<dbReference type="EMBL" id="QVPD01000004">
    <property type="protein sequence ID" value="RFP61171.1"/>
    <property type="molecule type" value="Genomic_DNA"/>
</dbReference>
<evidence type="ECO:0000256" key="3">
    <source>
        <dbReference type="ARBA" id="ARBA00022679"/>
    </source>
</evidence>
<dbReference type="GO" id="GO:0009103">
    <property type="term" value="P:lipopolysaccharide biosynthetic process"/>
    <property type="evidence" value="ECO:0007669"/>
    <property type="project" value="TreeGrafter"/>
</dbReference>
<evidence type="ECO:0000256" key="4">
    <source>
        <dbReference type="ARBA" id="ARBA00022692"/>
    </source>
</evidence>
<name>A0A372DNK1_9GAMM</name>
<evidence type="ECO:0000256" key="7">
    <source>
        <dbReference type="PIRSR" id="PIRSR600715-1"/>
    </source>
</evidence>
<keyword evidence="2" id="KW-1003">Cell membrane</keyword>
<evidence type="ECO:0008006" key="11">
    <source>
        <dbReference type="Google" id="ProtNLM"/>
    </source>
</evidence>
<evidence type="ECO:0000256" key="6">
    <source>
        <dbReference type="ARBA" id="ARBA00023136"/>
    </source>
</evidence>
<evidence type="ECO:0000313" key="9">
    <source>
        <dbReference type="EMBL" id="RFP61171.1"/>
    </source>
</evidence>
<feature type="transmembrane region" description="Helical" evidence="8">
    <location>
        <begin position="217"/>
        <end position="237"/>
    </location>
</feature>
<dbReference type="PANTHER" id="PTHR22926:SF3">
    <property type="entry name" value="UNDECAPRENYL-PHOSPHATE ALPHA-N-ACETYLGLUCOSAMINYL 1-PHOSPHATE TRANSFERASE"/>
    <property type="match status" value="1"/>
</dbReference>
<comment type="caution">
    <text evidence="9">The sequence shown here is derived from an EMBL/GenBank/DDBJ whole genome shotgun (WGS) entry which is preliminary data.</text>
</comment>
<feature type="transmembrane region" description="Helical" evidence="8">
    <location>
        <begin position="24"/>
        <end position="44"/>
    </location>
</feature>
<dbReference type="GO" id="GO:0046872">
    <property type="term" value="F:metal ion binding"/>
    <property type="evidence" value="ECO:0007669"/>
    <property type="project" value="UniProtKB-KW"/>
</dbReference>
<protein>
    <recommendedName>
        <fullName evidence="11">Lipopolysaccharide biosynthesis protein</fullName>
    </recommendedName>
</protein>
<dbReference type="Proteomes" id="UP000262917">
    <property type="component" value="Unassembled WGS sequence"/>
</dbReference>
<dbReference type="GO" id="GO:0071555">
    <property type="term" value="P:cell wall organization"/>
    <property type="evidence" value="ECO:0007669"/>
    <property type="project" value="TreeGrafter"/>
</dbReference>
<feature type="transmembrane region" description="Helical" evidence="8">
    <location>
        <begin position="290"/>
        <end position="310"/>
    </location>
</feature>
<dbReference type="GO" id="GO:0044038">
    <property type="term" value="P:cell wall macromolecule biosynthetic process"/>
    <property type="evidence" value="ECO:0007669"/>
    <property type="project" value="TreeGrafter"/>
</dbReference>
<evidence type="ECO:0000256" key="8">
    <source>
        <dbReference type="SAM" id="Phobius"/>
    </source>
</evidence>
<dbReference type="PANTHER" id="PTHR22926">
    <property type="entry name" value="PHOSPHO-N-ACETYLMURAMOYL-PENTAPEPTIDE-TRANSFERASE"/>
    <property type="match status" value="1"/>
</dbReference>
<accession>A0A372DNK1</accession>
<gene>
    <name evidence="9" type="ORF">D0Y53_05440</name>
</gene>
<reference evidence="9 10" key="1">
    <citation type="submission" date="2018-08" db="EMBL/GenBank/DDBJ databases">
        <title>Lysobacter weifangensis sp. nov., a new member of the family 'Xanthomonadaceae', isolated from soil in a farmland.</title>
        <authorList>
            <person name="Zhao H."/>
        </authorList>
    </citation>
    <scope>NUCLEOTIDE SEQUENCE [LARGE SCALE GENOMIC DNA]</scope>
    <source>
        <strain evidence="9 10">WF-2</strain>
    </source>
</reference>
<keyword evidence="10" id="KW-1185">Reference proteome</keyword>
<keyword evidence="3" id="KW-0808">Transferase</keyword>
<evidence type="ECO:0000256" key="5">
    <source>
        <dbReference type="ARBA" id="ARBA00022989"/>
    </source>
</evidence>